<dbReference type="AlphaFoldDB" id="A0A448XSM5"/>
<reference evidence="2" key="1">
    <citation type="submission" date="2018-11" db="EMBL/GenBank/DDBJ databases">
        <authorList>
            <consortium name="Pathogen Informatics"/>
        </authorList>
    </citation>
    <scope>NUCLEOTIDE SEQUENCE</scope>
</reference>
<comment type="caution">
    <text evidence="2">The sequence shown here is derived from an EMBL/GenBank/DDBJ whole genome shotgun (WGS) entry which is preliminary data.</text>
</comment>
<name>A0A448XSM5_9PLAT</name>
<dbReference type="Proteomes" id="UP000784294">
    <property type="component" value="Unassembled WGS sequence"/>
</dbReference>
<organism evidence="2 3">
    <name type="scientific">Protopolystoma xenopodis</name>
    <dbReference type="NCBI Taxonomy" id="117903"/>
    <lineage>
        <taxon>Eukaryota</taxon>
        <taxon>Metazoa</taxon>
        <taxon>Spiralia</taxon>
        <taxon>Lophotrochozoa</taxon>
        <taxon>Platyhelminthes</taxon>
        <taxon>Monogenea</taxon>
        <taxon>Polyopisthocotylea</taxon>
        <taxon>Polystomatidea</taxon>
        <taxon>Polystomatidae</taxon>
        <taxon>Protopolystoma</taxon>
    </lineage>
</organism>
<keyword evidence="3" id="KW-1185">Reference proteome</keyword>
<evidence type="ECO:0000313" key="2">
    <source>
        <dbReference type="EMBL" id="VEL44009.1"/>
    </source>
</evidence>
<gene>
    <name evidence="2" type="ORF">PXEA_LOCUS37449</name>
</gene>
<feature type="compositionally biased region" description="Polar residues" evidence="1">
    <location>
        <begin position="102"/>
        <end position="112"/>
    </location>
</feature>
<evidence type="ECO:0000256" key="1">
    <source>
        <dbReference type="SAM" id="MobiDB-lite"/>
    </source>
</evidence>
<sequence>MVVPAVDAPQTPTIEPAPVAEVSLPDVSLPVLPFPAAAAEPADLREVASAVVPLAPAAAVAAPSTVVDIEGQAEAMATLTMRARHRDQRGPWLLDTDHKTTEQASTAIMSTA</sequence>
<accession>A0A448XSM5</accession>
<proteinExistence type="predicted"/>
<evidence type="ECO:0000313" key="3">
    <source>
        <dbReference type="Proteomes" id="UP000784294"/>
    </source>
</evidence>
<feature type="region of interest" description="Disordered" evidence="1">
    <location>
        <begin position="88"/>
        <end position="112"/>
    </location>
</feature>
<protein>
    <submittedName>
        <fullName evidence="2">Uncharacterized protein</fullName>
    </submittedName>
</protein>
<dbReference type="EMBL" id="CAAALY010288052">
    <property type="protein sequence ID" value="VEL44009.1"/>
    <property type="molecule type" value="Genomic_DNA"/>
</dbReference>